<reference evidence="4 5" key="1">
    <citation type="submission" date="2020-03" db="EMBL/GenBank/DDBJ databases">
        <title>Whole genome shotgun sequence of Phytohabitans flavus NBRC 107702.</title>
        <authorList>
            <person name="Komaki H."/>
            <person name="Tamura T."/>
        </authorList>
    </citation>
    <scope>NUCLEOTIDE SEQUENCE [LARGE SCALE GENOMIC DNA]</scope>
    <source>
        <strain evidence="4 5">NBRC 107702</strain>
    </source>
</reference>
<gene>
    <name evidence="4" type="ORF">Pflav_060200</name>
</gene>
<accession>A0A6F8Y0M4</accession>
<feature type="chain" id="PRO_5038907861" description="Ricin B lectin domain-containing protein" evidence="2">
    <location>
        <begin position="19"/>
        <end position="434"/>
    </location>
</feature>
<evidence type="ECO:0000259" key="3">
    <source>
        <dbReference type="Pfam" id="PF14200"/>
    </source>
</evidence>
<proteinExistence type="predicted"/>
<dbReference type="PROSITE" id="PS50231">
    <property type="entry name" value="RICIN_B_LECTIN"/>
    <property type="match status" value="1"/>
</dbReference>
<keyword evidence="5" id="KW-1185">Reference proteome</keyword>
<dbReference type="CDD" id="cd00161">
    <property type="entry name" value="beta-trefoil_Ricin-like"/>
    <property type="match status" value="2"/>
</dbReference>
<keyword evidence="2" id="KW-0732">Signal</keyword>
<dbReference type="EMBL" id="AP022870">
    <property type="protein sequence ID" value="BCB79610.1"/>
    <property type="molecule type" value="Genomic_DNA"/>
</dbReference>
<feature type="domain" description="Ricin B lectin" evidence="3">
    <location>
        <begin position="89"/>
        <end position="170"/>
    </location>
</feature>
<dbReference type="Gene3D" id="2.80.10.50">
    <property type="match status" value="2"/>
</dbReference>
<dbReference type="KEGG" id="pfla:Pflav_060200"/>
<organism evidence="4 5">
    <name type="scientific">Phytohabitans flavus</name>
    <dbReference type="NCBI Taxonomy" id="1076124"/>
    <lineage>
        <taxon>Bacteria</taxon>
        <taxon>Bacillati</taxon>
        <taxon>Actinomycetota</taxon>
        <taxon>Actinomycetes</taxon>
        <taxon>Micromonosporales</taxon>
        <taxon>Micromonosporaceae</taxon>
    </lineage>
</organism>
<dbReference type="SUPFAM" id="SSF50370">
    <property type="entry name" value="Ricin B-like lectins"/>
    <property type="match status" value="1"/>
</dbReference>
<dbReference type="AlphaFoldDB" id="A0A6F8Y0M4"/>
<feature type="signal peptide" evidence="2">
    <location>
        <begin position="1"/>
        <end position="18"/>
    </location>
</feature>
<protein>
    <recommendedName>
        <fullName evidence="3">Ricin B lectin domain-containing protein</fullName>
    </recommendedName>
</protein>
<dbReference type="RefSeq" id="WP_173039627.1">
    <property type="nucleotide sequence ID" value="NZ_AP022870.1"/>
</dbReference>
<sequence>MKRIVPSLAALGTTLLMAAGVLLGGPAAPAAAGPFDAGEGDLGGPSSLLLEIRLSFSGQLLTVHGDSTASGATVDVHRKVTTADGLAQRNQLWQFLPGVGGQDILWGAWGRLRNVNSGKCLDMPGGDIDGERFTQVACEVATQWQARETSPGSKRFSLQAAGTNRYLGINEAFCVAPDNTRLRSKFETGNDCADWTIVQMGGDAFFLGNSYNAGLRIDSNDPANGWNTPARLKPANDQSPTQRWYFQRAGSTAITPPPNIQWTGPGWAALYRIVSVRGNDWDHATCLGTHGDQPAVGAVADTWACGINGVNQTNQLWIIGNTYTYPYGHTMMRDGVRSLNLEPRGADFAMMNSAMLAPDRNIESYPVLSAADTFAPVNGSYLRMLEQKAPYALPGSQTWRRAGLPTPAPPSTPSGDGGSGPRCTGFAALLCNWA</sequence>
<dbReference type="InterPro" id="IPR000772">
    <property type="entry name" value="Ricin_B_lectin"/>
</dbReference>
<dbReference type="InterPro" id="IPR035992">
    <property type="entry name" value="Ricin_B-like_lectins"/>
</dbReference>
<evidence type="ECO:0000313" key="4">
    <source>
        <dbReference type="EMBL" id="BCB79610.1"/>
    </source>
</evidence>
<evidence type="ECO:0000313" key="5">
    <source>
        <dbReference type="Proteomes" id="UP000502508"/>
    </source>
</evidence>
<dbReference type="Pfam" id="PF14200">
    <property type="entry name" value="RicinB_lectin_2"/>
    <property type="match status" value="1"/>
</dbReference>
<evidence type="ECO:0000256" key="1">
    <source>
        <dbReference type="SAM" id="MobiDB-lite"/>
    </source>
</evidence>
<evidence type="ECO:0000256" key="2">
    <source>
        <dbReference type="SAM" id="SignalP"/>
    </source>
</evidence>
<feature type="region of interest" description="Disordered" evidence="1">
    <location>
        <begin position="397"/>
        <end position="421"/>
    </location>
</feature>
<name>A0A6F8Y0M4_9ACTN</name>
<reference evidence="4 5" key="2">
    <citation type="submission" date="2020-03" db="EMBL/GenBank/DDBJ databases">
        <authorList>
            <person name="Ichikawa N."/>
            <person name="Kimura A."/>
            <person name="Kitahashi Y."/>
            <person name="Uohara A."/>
        </authorList>
    </citation>
    <scope>NUCLEOTIDE SEQUENCE [LARGE SCALE GENOMIC DNA]</scope>
    <source>
        <strain evidence="4 5">NBRC 107702</strain>
    </source>
</reference>
<dbReference type="Proteomes" id="UP000502508">
    <property type="component" value="Chromosome"/>
</dbReference>